<dbReference type="InterPro" id="IPR055459">
    <property type="entry name" value="OST48_MD"/>
</dbReference>
<evidence type="ECO:0000256" key="4">
    <source>
        <dbReference type="ARBA" id="ARBA00022692"/>
    </source>
</evidence>
<dbReference type="InterPro" id="IPR055457">
    <property type="entry name" value="OST48_N"/>
</dbReference>
<gene>
    <name evidence="11" type="ORF">L211DRAFT_849424</name>
</gene>
<evidence type="ECO:0000259" key="10">
    <source>
        <dbReference type="Pfam" id="PF23358"/>
    </source>
</evidence>
<dbReference type="PANTHER" id="PTHR10830">
    <property type="entry name" value="DOLICHYL-DIPHOSPHOOLIGOSACCHARIDE--PROTEIN GLYCOSYLTRANSFERASE 48 KDA SUBUNIT"/>
    <property type="match status" value="1"/>
</dbReference>
<feature type="domain" description="OST48 middle" evidence="10">
    <location>
        <begin position="317"/>
        <end position="460"/>
    </location>
</feature>
<evidence type="ECO:0000259" key="9">
    <source>
        <dbReference type="Pfam" id="PF03345"/>
    </source>
</evidence>
<evidence type="ECO:0000256" key="7">
    <source>
        <dbReference type="ARBA" id="ARBA00023136"/>
    </source>
</evidence>
<keyword evidence="4 8" id="KW-0812">Transmembrane</keyword>
<feature type="chain" id="PRO_5017849155" description="Dolichyl-diphosphooligosaccharide--protein glycosyltransferase subunit WBP1" evidence="8">
    <location>
        <begin position="26"/>
        <end position="472"/>
    </location>
</feature>
<dbReference type="GO" id="GO:0016740">
    <property type="term" value="F:transferase activity"/>
    <property type="evidence" value="ECO:0007669"/>
    <property type="project" value="UniProtKB-KW"/>
</dbReference>
<evidence type="ECO:0000256" key="6">
    <source>
        <dbReference type="ARBA" id="ARBA00022989"/>
    </source>
</evidence>
<keyword evidence="8" id="KW-0732">Signal</keyword>
<feature type="signal peptide" evidence="8">
    <location>
        <begin position="1"/>
        <end position="25"/>
    </location>
</feature>
<keyword evidence="11" id="KW-0808">Transferase</keyword>
<evidence type="ECO:0000256" key="3">
    <source>
        <dbReference type="ARBA" id="ARBA00008743"/>
    </source>
</evidence>
<dbReference type="InterPro" id="IPR005013">
    <property type="entry name" value="DDOST_48_kDa_subunit"/>
</dbReference>
<evidence type="ECO:0000313" key="11">
    <source>
        <dbReference type="EMBL" id="RPB23804.1"/>
    </source>
</evidence>
<keyword evidence="6 8" id="KW-1133">Transmembrane helix</keyword>
<proteinExistence type="inferred from homology"/>
<dbReference type="STRING" id="1051890.A0A3N4LLN3"/>
<dbReference type="UniPathway" id="UPA00378"/>
<evidence type="ECO:0000256" key="1">
    <source>
        <dbReference type="ARBA" id="ARBA00004479"/>
    </source>
</evidence>
<dbReference type="AlphaFoldDB" id="A0A3N4LLN3"/>
<evidence type="ECO:0000256" key="2">
    <source>
        <dbReference type="ARBA" id="ARBA00004922"/>
    </source>
</evidence>
<dbReference type="FunCoup" id="A0A3N4LLN3">
    <property type="interactions" value="1041"/>
</dbReference>
<dbReference type="OrthoDB" id="29105at2759"/>
<feature type="domain" description="OST48 N-terminal" evidence="9">
    <location>
        <begin position="33"/>
        <end position="291"/>
    </location>
</feature>
<keyword evidence="12" id="KW-1185">Reference proteome</keyword>
<reference evidence="11 12" key="1">
    <citation type="journal article" date="2018" name="Nat. Ecol. Evol.">
        <title>Pezizomycetes genomes reveal the molecular basis of ectomycorrhizal truffle lifestyle.</title>
        <authorList>
            <person name="Murat C."/>
            <person name="Payen T."/>
            <person name="Noel B."/>
            <person name="Kuo A."/>
            <person name="Morin E."/>
            <person name="Chen J."/>
            <person name="Kohler A."/>
            <person name="Krizsan K."/>
            <person name="Balestrini R."/>
            <person name="Da Silva C."/>
            <person name="Montanini B."/>
            <person name="Hainaut M."/>
            <person name="Levati E."/>
            <person name="Barry K.W."/>
            <person name="Belfiori B."/>
            <person name="Cichocki N."/>
            <person name="Clum A."/>
            <person name="Dockter R.B."/>
            <person name="Fauchery L."/>
            <person name="Guy J."/>
            <person name="Iotti M."/>
            <person name="Le Tacon F."/>
            <person name="Lindquist E.A."/>
            <person name="Lipzen A."/>
            <person name="Malagnac F."/>
            <person name="Mello A."/>
            <person name="Molinier V."/>
            <person name="Miyauchi S."/>
            <person name="Poulain J."/>
            <person name="Riccioni C."/>
            <person name="Rubini A."/>
            <person name="Sitrit Y."/>
            <person name="Splivallo R."/>
            <person name="Traeger S."/>
            <person name="Wang M."/>
            <person name="Zifcakova L."/>
            <person name="Wipf D."/>
            <person name="Zambonelli A."/>
            <person name="Paolocci F."/>
            <person name="Nowrousian M."/>
            <person name="Ottonello S."/>
            <person name="Baldrian P."/>
            <person name="Spatafora J.W."/>
            <person name="Henrissat B."/>
            <person name="Nagy L.G."/>
            <person name="Aury J.M."/>
            <person name="Wincker P."/>
            <person name="Grigoriev I.V."/>
            <person name="Bonfante P."/>
            <person name="Martin F.M."/>
        </authorList>
    </citation>
    <scope>NUCLEOTIDE SEQUENCE [LARGE SCALE GENOMIC DNA]</scope>
    <source>
        <strain evidence="11 12">ATCC MYA-4762</strain>
    </source>
</reference>
<comment type="pathway">
    <text evidence="2 8">Protein modification; protein glycosylation.</text>
</comment>
<evidence type="ECO:0000256" key="5">
    <source>
        <dbReference type="ARBA" id="ARBA00022824"/>
    </source>
</evidence>
<dbReference type="Proteomes" id="UP000267821">
    <property type="component" value="Unassembled WGS sequence"/>
</dbReference>
<dbReference type="InParanoid" id="A0A3N4LLN3"/>
<evidence type="ECO:0000256" key="8">
    <source>
        <dbReference type="RuleBase" id="RU361142"/>
    </source>
</evidence>
<sequence>MWFTRSTYSLFTFFLLVLPISQVCARSISGDRLLIIDEGELRNNYKAYIWDLEQRGFQLTYLSPKSPELELFSYGERKWDHLLLLPPKSKAYGPKLASQLLVEFLNKDGNILVLQDPMNTPEQLRDLAWELEIGLAPKGDVVVDHFNWLPGVEGNDHSHNVILAKKPVTGPLTKNYFGGYNNQEEYVAFRGTGHTLRNSPLIQPILQAPRTAYVYDPREETVKSENPWTAGQQLYLASGFQARNNARITFVGSAESFNDEFQGLDGLRKGLYGQKVNISNRRFANDVTAWTFKETGVVEVRSVAHYATKDAGNLNRRNTSESPSIYRIKTDVTFEITLSEYAMDRWIPFQLPVNDSLQLEFTMLDPYYRLNLVPTVTGVNSTTFSVNFIVPDQHGIFAFRINYKRPYITYIDEKIQVTLRHMAHNEWTRSYAISGSWVWLGGLASTVIGWVAFVALWLYSVPRETKVASKKQ</sequence>
<dbReference type="Pfam" id="PF23358">
    <property type="entry name" value="OST48_MD"/>
    <property type="match status" value="1"/>
</dbReference>
<feature type="transmembrane region" description="Helical" evidence="8">
    <location>
        <begin position="437"/>
        <end position="461"/>
    </location>
</feature>
<name>A0A3N4LLN3_9PEZI</name>
<dbReference type="EMBL" id="ML121544">
    <property type="protein sequence ID" value="RPB23804.1"/>
    <property type="molecule type" value="Genomic_DNA"/>
</dbReference>
<protein>
    <recommendedName>
        <fullName evidence="8">Dolichyl-diphosphooligosaccharide--protein glycosyltransferase subunit WBP1</fullName>
        <shortName evidence="8">Oligosaccharyl transferase subunit WBP1</shortName>
    </recommendedName>
</protein>
<organism evidence="11 12">
    <name type="scientific">Terfezia boudieri ATCC MYA-4762</name>
    <dbReference type="NCBI Taxonomy" id="1051890"/>
    <lineage>
        <taxon>Eukaryota</taxon>
        <taxon>Fungi</taxon>
        <taxon>Dikarya</taxon>
        <taxon>Ascomycota</taxon>
        <taxon>Pezizomycotina</taxon>
        <taxon>Pezizomycetes</taxon>
        <taxon>Pezizales</taxon>
        <taxon>Pezizaceae</taxon>
        <taxon>Terfezia</taxon>
    </lineage>
</organism>
<comment type="function">
    <text evidence="8">Subunit of the oligosaccharyl transferase (OST) complex that catalyzes the initial transfer of a defined glycan (Glc(3)Man(9)GlcNAc(2) in eukaryotes) from the lipid carrier dolichol-pyrophosphate to an asparagine residue within an Asn-X-Ser/Thr consensus motif in nascent polypeptide chains, the first step in protein N-glycosylation. N-glycosylation occurs cotranslationally and the complex associates with the Sec61 complex at the channel-forming translocon complex that mediates protein translocation across the endoplasmic reticulum (ER).</text>
</comment>
<comment type="subunit">
    <text evidence="8">Component of the oligosaccharyltransferase (OST) complex.</text>
</comment>
<dbReference type="GO" id="GO:0008250">
    <property type="term" value="C:oligosaccharyltransferase complex"/>
    <property type="evidence" value="ECO:0007669"/>
    <property type="project" value="TreeGrafter"/>
</dbReference>
<accession>A0A3N4LLN3</accession>
<keyword evidence="5 8" id="KW-0256">Endoplasmic reticulum</keyword>
<evidence type="ECO:0000313" key="12">
    <source>
        <dbReference type="Proteomes" id="UP000267821"/>
    </source>
</evidence>
<dbReference type="Pfam" id="PF03345">
    <property type="entry name" value="OST48_N"/>
    <property type="match status" value="1"/>
</dbReference>
<comment type="similarity">
    <text evidence="3 8">Belongs to the DDOST 48 kDa subunit family.</text>
</comment>
<comment type="subcellular location">
    <subcellularLocation>
        <location evidence="8">Endoplasmic reticulum membrane</location>
        <topology evidence="8">Single-pass type I membrane protein</topology>
    </subcellularLocation>
    <subcellularLocation>
        <location evidence="1">Membrane</location>
        <topology evidence="1">Single-pass type I membrane protein</topology>
    </subcellularLocation>
</comment>
<dbReference type="PANTHER" id="PTHR10830:SF0">
    <property type="entry name" value="DOLICHYL-DIPHOSPHOOLIGOSACCHARIDE--PROTEIN GLYCOSYLTRANSFERASE 48 KDA SUBUNIT"/>
    <property type="match status" value="1"/>
</dbReference>
<dbReference type="GO" id="GO:0018279">
    <property type="term" value="P:protein N-linked glycosylation via asparagine"/>
    <property type="evidence" value="ECO:0007669"/>
    <property type="project" value="UniProtKB-UniRule"/>
</dbReference>
<keyword evidence="7 8" id="KW-0472">Membrane</keyword>